<dbReference type="GO" id="GO:0006412">
    <property type="term" value="P:translation"/>
    <property type="evidence" value="ECO:0007669"/>
    <property type="project" value="UniProtKB-UniRule"/>
</dbReference>
<keyword evidence="3 6" id="KW-0694">RNA-binding</keyword>
<dbReference type="SUPFAM" id="SSF52166">
    <property type="entry name" value="Ribosomal protein L4"/>
    <property type="match status" value="1"/>
</dbReference>
<proteinExistence type="inferred from homology"/>
<protein>
    <recommendedName>
        <fullName evidence="6">Large ribosomal subunit protein uL4</fullName>
    </recommendedName>
</protein>
<keyword evidence="4 6" id="KW-0689">Ribosomal protein</keyword>
<evidence type="ECO:0000256" key="7">
    <source>
        <dbReference type="SAM" id="MobiDB-lite"/>
    </source>
</evidence>
<dbReference type="NCBIfam" id="TIGR03672">
    <property type="entry name" value="rpl4p_arch"/>
    <property type="match status" value="1"/>
</dbReference>
<comment type="function">
    <text evidence="6">Forms part of the polypeptide exit tunnel.</text>
</comment>
<dbReference type="EMBL" id="RKLV01000003">
    <property type="protein sequence ID" value="MCX2818551.1"/>
    <property type="molecule type" value="Genomic_DNA"/>
</dbReference>
<gene>
    <name evidence="8" type="primary">rpl4p</name>
    <name evidence="6" type="synonym">rpl4</name>
    <name evidence="8" type="ORF">EGH25_04180</name>
</gene>
<name>A0A9Q4C598_9EURY</name>
<keyword evidence="9" id="KW-1185">Reference proteome</keyword>
<reference evidence="8" key="1">
    <citation type="submission" date="2022-09" db="EMBL/GenBank/DDBJ databases">
        <title>Haloadaptaus new haloarchaeum isolated from saline soil.</title>
        <authorList>
            <person name="Duran-Viseras A."/>
            <person name="Sanchez-Porro C."/>
            <person name="Ventosa A."/>
        </authorList>
    </citation>
    <scope>NUCLEOTIDE SEQUENCE</scope>
    <source>
        <strain evidence="8">F3-133</strain>
    </source>
</reference>
<comment type="subunit">
    <text evidence="6">Part of the 50S ribosomal subunit.</text>
</comment>
<dbReference type="Gene3D" id="3.40.1370.10">
    <property type="match status" value="1"/>
</dbReference>
<evidence type="ECO:0000256" key="3">
    <source>
        <dbReference type="ARBA" id="ARBA00022884"/>
    </source>
</evidence>
<evidence type="ECO:0000256" key="6">
    <source>
        <dbReference type="HAMAP-Rule" id="MF_01328"/>
    </source>
</evidence>
<keyword evidence="5 6" id="KW-0687">Ribonucleoprotein</keyword>
<dbReference type="InterPro" id="IPR002136">
    <property type="entry name" value="Ribosomal_uL4"/>
</dbReference>
<comment type="caution">
    <text evidence="8">The sequence shown here is derived from an EMBL/GenBank/DDBJ whole genome shotgun (WGS) entry which is preliminary data.</text>
</comment>
<feature type="region of interest" description="Disordered" evidence="7">
    <location>
        <begin position="1"/>
        <end position="24"/>
    </location>
</feature>
<dbReference type="InterPro" id="IPR045240">
    <property type="entry name" value="Ribosomal_uL4_euk/arch"/>
</dbReference>
<dbReference type="InterPro" id="IPR019970">
    <property type="entry name" value="Ribosomall_uL4-arc"/>
</dbReference>
<dbReference type="GO" id="GO:0005840">
    <property type="term" value="C:ribosome"/>
    <property type="evidence" value="ECO:0007669"/>
    <property type="project" value="UniProtKB-KW"/>
</dbReference>
<dbReference type="RefSeq" id="WP_266086393.1">
    <property type="nucleotide sequence ID" value="NZ_RKLV01000003.1"/>
</dbReference>
<comment type="similarity">
    <text evidence="1 6">Belongs to the universal ribosomal protein uL4 family.</text>
</comment>
<evidence type="ECO:0000313" key="8">
    <source>
        <dbReference type="EMBL" id="MCX2818551.1"/>
    </source>
</evidence>
<feature type="region of interest" description="Disordered" evidence="7">
    <location>
        <begin position="41"/>
        <end position="97"/>
    </location>
</feature>
<dbReference type="GO" id="GO:0003735">
    <property type="term" value="F:structural constituent of ribosome"/>
    <property type="evidence" value="ECO:0007669"/>
    <property type="project" value="InterPro"/>
</dbReference>
<comment type="function">
    <text evidence="6">One of the primary rRNA binding proteins, this protein initially binds near the 5'-end of the 23S rRNA. It is important during the early stages of 50S assembly. It makes multiple contacts with different domains of the 23S rRNA in the assembled 50S subunit and ribosome.</text>
</comment>
<dbReference type="PANTHER" id="PTHR19431">
    <property type="entry name" value="60S RIBOSOMAL PROTEIN L4"/>
    <property type="match status" value="1"/>
</dbReference>
<accession>A0A9Q4C598</accession>
<dbReference type="GO" id="GO:0019843">
    <property type="term" value="F:rRNA binding"/>
    <property type="evidence" value="ECO:0007669"/>
    <property type="project" value="UniProtKB-UniRule"/>
</dbReference>
<dbReference type="HAMAP" id="MF_01328_A">
    <property type="entry name" value="Ribosomal_uL4_A"/>
    <property type="match status" value="1"/>
</dbReference>
<dbReference type="InterPro" id="IPR023574">
    <property type="entry name" value="Ribosomal_uL4_dom_sf"/>
</dbReference>
<evidence type="ECO:0000256" key="2">
    <source>
        <dbReference type="ARBA" id="ARBA00022730"/>
    </source>
</evidence>
<evidence type="ECO:0000256" key="1">
    <source>
        <dbReference type="ARBA" id="ARBA00010528"/>
    </source>
</evidence>
<organism evidence="8 9">
    <name type="scientific">Halorutilus salinus</name>
    <dbReference type="NCBI Taxonomy" id="2487751"/>
    <lineage>
        <taxon>Archaea</taxon>
        <taxon>Methanobacteriati</taxon>
        <taxon>Methanobacteriota</taxon>
        <taxon>Stenosarchaea group</taxon>
        <taxon>Halobacteria</taxon>
        <taxon>Halorutilales</taxon>
        <taxon>Halorutilaceae</taxon>
        <taxon>Halorutilus</taxon>
    </lineage>
</organism>
<dbReference type="Proteomes" id="UP001149411">
    <property type="component" value="Unassembled WGS sequence"/>
</dbReference>
<evidence type="ECO:0000256" key="4">
    <source>
        <dbReference type="ARBA" id="ARBA00022980"/>
    </source>
</evidence>
<evidence type="ECO:0000313" key="9">
    <source>
        <dbReference type="Proteomes" id="UP001149411"/>
    </source>
</evidence>
<dbReference type="AlphaFoldDB" id="A0A9Q4C598"/>
<evidence type="ECO:0000256" key="5">
    <source>
        <dbReference type="ARBA" id="ARBA00023274"/>
    </source>
</evidence>
<dbReference type="GO" id="GO:1990904">
    <property type="term" value="C:ribonucleoprotein complex"/>
    <property type="evidence" value="ECO:0007669"/>
    <property type="project" value="UniProtKB-KW"/>
</dbReference>
<sequence>MKAQKVDTDGDETGEVTLPGAFGTPFRPDIVERAFLATQANEKQPYGADEFAGMRTSAESPGSGQGIAHVPRINNGNRAARVPHSVGGRKAHPPKAEKKIGEDFNDKERALAFDSAVAATADEVRVRDRGHDFDEDVDLPVVVDAGFEELVKTQEVVDVLETLGLHDDIQRADEGRGIRAGRGTTRGRKYRTPTSILFVTSDGLRAARNLPGADVVTADELGVADLAPGGDAGRLTVWTEPALEVLDER</sequence>
<dbReference type="Pfam" id="PF00573">
    <property type="entry name" value="Ribosomal_L4"/>
    <property type="match status" value="1"/>
</dbReference>
<keyword evidence="2 6" id="KW-0699">rRNA-binding</keyword>